<reference evidence="1 2" key="1">
    <citation type="submission" date="2019-04" db="EMBL/GenBank/DDBJ databases">
        <authorList>
            <consortium name="DOE Joint Genome Institute"/>
            <person name="Mondo S."/>
            <person name="Kjaerbolling I."/>
            <person name="Vesth T."/>
            <person name="Frisvad J.C."/>
            <person name="Nybo J.L."/>
            <person name="Theobald S."/>
            <person name="Kildgaard S."/>
            <person name="Isbrandt T."/>
            <person name="Kuo A."/>
            <person name="Sato A."/>
            <person name="Lyhne E.K."/>
            <person name="Kogle M.E."/>
            <person name="Wiebenga A."/>
            <person name="Kun R.S."/>
            <person name="Lubbers R.J."/>
            <person name="Makela M.R."/>
            <person name="Barry K."/>
            <person name="Chovatia M."/>
            <person name="Clum A."/>
            <person name="Daum C."/>
            <person name="Haridas S."/>
            <person name="He G."/>
            <person name="LaButti K."/>
            <person name="Lipzen A."/>
            <person name="Riley R."/>
            <person name="Salamov A."/>
            <person name="Simmons B.A."/>
            <person name="Magnuson J.K."/>
            <person name="Henrissat B."/>
            <person name="Mortensen U.H."/>
            <person name="Larsen T.O."/>
            <person name="Devries R.P."/>
            <person name="Grigoriev I.V."/>
            <person name="Machida M."/>
            <person name="Baker S.E."/>
            <person name="Andersen M.R."/>
            <person name="Cantor M.N."/>
            <person name="Hua S.X."/>
        </authorList>
    </citation>
    <scope>NUCLEOTIDE SEQUENCE [LARGE SCALE GENOMIC DNA]</scope>
    <source>
        <strain evidence="1 2">CBS 117616</strain>
    </source>
</reference>
<protein>
    <submittedName>
        <fullName evidence="1">Uncharacterized protein</fullName>
    </submittedName>
</protein>
<dbReference type="EMBL" id="ML735753">
    <property type="protein sequence ID" value="KAE8416363.1"/>
    <property type="molecule type" value="Genomic_DNA"/>
</dbReference>
<dbReference type="PROSITE" id="PS51257">
    <property type="entry name" value="PROKAR_LIPOPROTEIN"/>
    <property type="match status" value="1"/>
</dbReference>
<evidence type="ECO:0000313" key="1">
    <source>
        <dbReference type="EMBL" id="KAE8416363.1"/>
    </source>
</evidence>
<name>A0ABQ6WH01_9EURO</name>
<proteinExistence type="predicted"/>
<keyword evidence="2" id="KW-1185">Reference proteome</keyword>
<sequence>MRQGESPWTRCFIWVSGDVYISTHSSTSCPWTFRLLDVPPSTTAYMRAIAACVMVD</sequence>
<accession>A0ABQ6WH01</accession>
<organism evidence="1 2">
    <name type="scientific">Aspergillus pseudocaelatus</name>
    <dbReference type="NCBI Taxonomy" id="1825620"/>
    <lineage>
        <taxon>Eukaryota</taxon>
        <taxon>Fungi</taxon>
        <taxon>Dikarya</taxon>
        <taxon>Ascomycota</taxon>
        <taxon>Pezizomycotina</taxon>
        <taxon>Eurotiomycetes</taxon>
        <taxon>Eurotiomycetidae</taxon>
        <taxon>Eurotiales</taxon>
        <taxon>Aspergillaceae</taxon>
        <taxon>Aspergillus</taxon>
        <taxon>Aspergillus subgen. Circumdati</taxon>
    </lineage>
</organism>
<evidence type="ECO:0000313" key="2">
    <source>
        <dbReference type="Proteomes" id="UP000325395"/>
    </source>
</evidence>
<gene>
    <name evidence="1" type="ORF">BDV36DRAFT_260525</name>
</gene>
<dbReference type="Proteomes" id="UP000325395">
    <property type="component" value="Unassembled WGS sequence"/>
</dbReference>